<dbReference type="Proteomes" id="UP000828390">
    <property type="component" value="Unassembled WGS sequence"/>
</dbReference>
<evidence type="ECO:0000313" key="1">
    <source>
        <dbReference type="EMBL" id="KAH3736517.1"/>
    </source>
</evidence>
<sequence>MMEDFELKKRLFKGTNTCQIKVDPILLELCKKGTGIDEVSIMKKSSLSKKFEWKFGKLILSTEIMKCFFEVAIDKILEAINCILAKVERIDSIILLGGFSESPYLCSRLEKGFPGKISKVENPVLAVLKGAVLIGRDPYAIASRVCEYTYGIAGTMKYKPHHPEKNRFYLNGVKMCDHCFYKHIEIGTEVSVHDEENAVEHEYFPTTGDQTQAILEVYASTDKDPEYIDDSCHLVGFIKVDIDPKGDFWAKILVKMFFGGTEIKVVITDVKNGKVQRGSVDFWG</sequence>
<name>A0A9D4D0A3_DREPO</name>
<evidence type="ECO:0008006" key="3">
    <source>
        <dbReference type="Google" id="ProtNLM"/>
    </source>
</evidence>
<gene>
    <name evidence="1" type="ORF">DPMN_043087</name>
</gene>
<dbReference type="SUPFAM" id="SSF53067">
    <property type="entry name" value="Actin-like ATPase domain"/>
    <property type="match status" value="1"/>
</dbReference>
<reference evidence="1" key="2">
    <citation type="submission" date="2020-11" db="EMBL/GenBank/DDBJ databases">
        <authorList>
            <person name="McCartney M.A."/>
            <person name="Auch B."/>
            <person name="Kono T."/>
            <person name="Mallez S."/>
            <person name="Becker A."/>
            <person name="Gohl D.M."/>
            <person name="Silverstein K.A.T."/>
            <person name="Koren S."/>
            <person name="Bechman K.B."/>
            <person name="Herman A."/>
            <person name="Abrahante J.E."/>
            <person name="Garbe J."/>
        </authorList>
    </citation>
    <scope>NUCLEOTIDE SEQUENCE</scope>
    <source>
        <strain evidence="1">Duluth1</strain>
        <tissue evidence="1">Whole animal</tissue>
    </source>
</reference>
<dbReference type="InterPro" id="IPR043129">
    <property type="entry name" value="ATPase_NBD"/>
</dbReference>
<accession>A0A9D4D0A3</accession>
<dbReference type="AlphaFoldDB" id="A0A9D4D0A3"/>
<reference evidence="1" key="1">
    <citation type="journal article" date="2019" name="bioRxiv">
        <title>The Genome of the Zebra Mussel, Dreissena polymorpha: A Resource for Invasive Species Research.</title>
        <authorList>
            <person name="McCartney M.A."/>
            <person name="Auch B."/>
            <person name="Kono T."/>
            <person name="Mallez S."/>
            <person name="Zhang Y."/>
            <person name="Obille A."/>
            <person name="Becker A."/>
            <person name="Abrahante J.E."/>
            <person name="Garbe J."/>
            <person name="Badalamenti J.P."/>
            <person name="Herman A."/>
            <person name="Mangelson H."/>
            <person name="Liachko I."/>
            <person name="Sullivan S."/>
            <person name="Sone E.D."/>
            <person name="Koren S."/>
            <person name="Silverstein K.A.T."/>
            <person name="Beckman K.B."/>
            <person name="Gohl D.M."/>
        </authorList>
    </citation>
    <scope>NUCLEOTIDE SEQUENCE</scope>
    <source>
        <strain evidence="1">Duluth1</strain>
        <tissue evidence="1">Whole animal</tissue>
    </source>
</reference>
<dbReference type="PANTHER" id="PTHR14187">
    <property type="entry name" value="ALPHA KINASE/ELONGATION FACTOR 2 KINASE"/>
    <property type="match status" value="1"/>
</dbReference>
<protein>
    <recommendedName>
        <fullName evidence="3">Heat shock protein 70</fullName>
    </recommendedName>
</protein>
<dbReference type="EMBL" id="JAIWYP010000011">
    <property type="protein sequence ID" value="KAH3736517.1"/>
    <property type="molecule type" value="Genomic_DNA"/>
</dbReference>
<dbReference type="PANTHER" id="PTHR14187:SF5">
    <property type="entry name" value="HEAT SHOCK 70 KDA PROTEIN 12A"/>
    <property type="match status" value="1"/>
</dbReference>
<organism evidence="1 2">
    <name type="scientific">Dreissena polymorpha</name>
    <name type="common">Zebra mussel</name>
    <name type="synonym">Mytilus polymorpha</name>
    <dbReference type="NCBI Taxonomy" id="45954"/>
    <lineage>
        <taxon>Eukaryota</taxon>
        <taxon>Metazoa</taxon>
        <taxon>Spiralia</taxon>
        <taxon>Lophotrochozoa</taxon>
        <taxon>Mollusca</taxon>
        <taxon>Bivalvia</taxon>
        <taxon>Autobranchia</taxon>
        <taxon>Heteroconchia</taxon>
        <taxon>Euheterodonta</taxon>
        <taxon>Imparidentia</taxon>
        <taxon>Neoheterodontei</taxon>
        <taxon>Myida</taxon>
        <taxon>Dreissenoidea</taxon>
        <taxon>Dreissenidae</taxon>
        <taxon>Dreissena</taxon>
    </lineage>
</organism>
<evidence type="ECO:0000313" key="2">
    <source>
        <dbReference type="Proteomes" id="UP000828390"/>
    </source>
</evidence>
<keyword evidence="2" id="KW-1185">Reference proteome</keyword>
<proteinExistence type="predicted"/>
<comment type="caution">
    <text evidence="1">The sequence shown here is derived from an EMBL/GenBank/DDBJ whole genome shotgun (WGS) entry which is preliminary data.</text>
</comment>